<dbReference type="PANTHER" id="PTHR21301">
    <property type="entry name" value="REVERSE TRANSCRIPTASE"/>
    <property type="match status" value="1"/>
</dbReference>
<accession>A0A6S7LR85</accession>
<name>A0A6S7LR85_PARCT</name>
<dbReference type="PANTHER" id="PTHR21301:SF10">
    <property type="entry name" value="REVERSE TRANSCRIPTASE DOMAIN-CONTAINING PROTEIN"/>
    <property type="match status" value="1"/>
</dbReference>
<evidence type="ECO:0000313" key="1">
    <source>
        <dbReference type="EMBL" id="CAB4041662.1"/>
    </source>
</evidence>
<organism evidence="1 2">
    <name type="scientific">Paramuricea clavata</name>
    <name type="common">Red gorgonian</name>
    <name type="synonym">Violescent sea-whip</name>
    <dbReference type="NCBI Taxonomy" id="317549"/>
    <lineage>
        <taxon>Eukaryota</taxon>
        <taxon>Metazoa</taxon>
        <taxon>Cnidaria</taxon>
        <taxon>Anthozoa</taxon>
        <taxon>Octocorallia</taxon>
        <taxon>Malacalcyonacea</taxon>
        <taxon>Plexauridae</taxon>
        <taxon>Paramuricea</taxon>
    </lineage>
</organism>
<proteinExistence type="predicted"/>
<gene>
    <name evidence="1" type="ORF">PACLA_8A041150</name>
</gene>
<dbReference type="OrthoDB" id="10058907at2759"/>
<sequence>MKHSLAPKQLPTAKILASVEAAISYNQDLSIEAKETIRGKIASTLQTSADKARVTVVMNKTEYREKMDNLVSDDKTYKKLKSDPSKKLQLKLNEKLYPLHQANILKRPLYSRLYCSVAQTPKLYGLPKIHKENTPLRPIVSFCSSPTYELSKYLANILKPLTEQSSRRLVNSPDFSSIKSVKESLTNYSDELPIPKEEVIDLLILCLQSTFFQYERNLYQQLHGTAMGSPVSVVVAEIVMQRLEEKALATYINPPSFWFRYVDDTLTSFHKDEKNNFLEHLNQQNP</sequence>
<comment type="caution">
    <text evidence="1">The sequence shown here is derived from an EMBL/GenBank/DDBJ whole genome shotgun (WGS) entry which is preliminary data.</text>
</comment>
<keyword evidence="2" id="KW-1185">Reference proteome</keyword>
<reference evidence="1" key="1">
    <citation type="submission" date="2020-04" db="EMBL/GenBank/DDBJ databases">
        <authorList>
            <person name="Alioto T."/>
            <person name="Alioto T."/>
            <person name="Gomez Garrido J."/>
        </authorList>
    </citation>
    <scope>NUCLEOTIDE SEQUENCE</scope>
    <source>
        <strain evidence="1">A484AB</strain>
    </source>
</reference>
<dbReference type="AlphaFoldDB" id="A0A6S7LR85"/>
<dbReference type="EMBL" id="CACRXK020028699">
    <property type="protein sequence ID" value="CAB4041662.1"/>
    <property type="molecule type" value="Genomic_DNA"/>
</dbReference>
<protein>
    <submittedName>
        <fullName evidence="1">Uncharacterized protein</fullName>
    </submittedName>
</protein>
<evidence type="ECO:0000313" key="2">
    <source>
        <dbReference type="Proteomes" id="UP001152795"/>
    </source>
</evidence>
<feature type="non-terminal residue" evidence="1">
    <location>
        <position position="286"/>
    </location>
</feature>
<dbReference type="Proteomes" id="UP001152795">
    <property type="component" value="Unassembled WGS sequence"/>
</dbReference>